<sequence>MQIYGPSLSPHSACSSSLPFLRDYGTSTTTTRRRSTAISCNCSKKNSSSSVQSRRIVSSPLMSGALIGFLTASAVMASVAMAAVDAIGEPAETLSNIPQTLSGECAAEKDCKRGRIQRPKSRKAESCTIKCVTTCIRGGDGSPGEGPLNVRRPLVVFKQGFRTRQYCLVECSDICNLIGDADDGP</sequence>
<keyword evidence="1" id="KW-1185">Reference proteome</keyword>
<evidence type="ECO:0000313" key="2">
    <source>
        <dbReference type="RefSeq" id="XP_015937600.1"/>
    </source>
</evidence>
<reference evidence="1" key="1">
    <citation type="journal article" date="2016" name="Nat. Genet.">
        <title>The genome sequences of Arachis duranensis and Arachis ipaensis, the diploid ancestors of cultivated peanut.</title>
        <authorList>
            <person name="Bertioli D.J."/>
            <person name="Cannon S.B."/>
            <person name="Froenicke L."/>
            <person name="Huang G."/>
            <person name="Farmer A.D."/>
            <person name="Cannon E.K."/>
            <person name="Liu X."/>
            <person name="Gao D."/>
            <person name="Clevenger J."/>
            <person name="Dash S."/>
            <person name="Ren L."/>
            <person name="Moretzsohn M.C."/>
            <person name="Shirasawa K."/>
            <person name="Huang W."/>
            <person name="Vidigal B."/>
            <person name="Abernathy B."/>
            <person name="Chu Y."/>
            <person name="Niederhuth C.E."/>
            <person name="Umale P."/>
            <person name="Araujo A.C."/>
            <person name="Kozik A."/>
            <person name="Kim K.D."/>
            <person name="Burow M.D."/>
            <person name="Varshney R.K."/>
            <person name="Wang X."/>
            <person name="Zhang X."/>
            <person name="Barkley N."/>
            <person name="Guimaraes P.M."/>
            <person name="Isobe S."/>
            <person name="Guo B."/>
            <person name="Liao B."/>
            <person name="Stalker H.T."/>
            <person name="Schmitz R.J."/>
            <person name="Scheffler B.E."/>
            <person name="Leal-Bertioli S.C."/>
            <person name="Xun X."/>
            <person name="Jackson S.A."/>
            <person name="Michelmore R."/>
            <person name="Ozias-Akins P."/>
        </authorList>
    </citation>
    <scope>NUCLEOTIDE SEQUENCE [LARGE SCALE GENOMIC DNA]</scope>
    <source>
        <strain evidence="1">cv. V14167</strain>
    </source>
</reference>
<dbReference type="Proteomes" id="UP000515211">
    <property type="component" value="Chromosome 8"/>
</dbReference>
<dbReference type="RefSeq" id="XP_015937600.1">
    <property type="nucleotide sequence ID" value="XM_016082114.3"/>
</dbReference>
<proteinExistence type="predicted"/>
<gene>
    <name evidence="2" type="primary">LOC107463325</name>
</gene>
<evidence type="ECO:0000313" key="1">
    <source>
        <dbReference type="Proteomes" id="UP000515211"/>
    </source>
</evidence>
<reference evidence="2" key="2">
    <citation type="submission" date="2025-08" db="UniProtKB">
        <authorList>
            <consortium name="RefSeq"/>
        </authorList>
    </citation>
    <scope>IDENTIFICATION</scope>
    <source>
        <tissue evidence="2">Whole plant</tissue>
    </source>
</reference>
<dbReference type="KEGG" id="adu:107463325"/>
<name>A0A6P4BD00_ARADU</name>
<organism evidence="1 2">
    <name type="scientific">Arachis duranensis</name>
    <name type="common">Wild peanut</name>
    <dbReference type="NCBI Taxonomy" id="130453"/>
    <lineage>
        <taxon>Eukaryota</taxon>
        <taxon>Viridiplantae</taxon>
        <taxon>Streptophyta</taxon>
        <taxon>Embryophyta</taxon>
        <taxon>Tracheophyta</taxon>
        <taxon>Spermatophyta</taxon>
        <taxon>Magnoliopsida</taxon>
        <taxon>eudicotyledons</taxon>
        <taxon>Gunneridae</taxon>
        <taxon>Pentapetalae</taxon>
        <taxon>rosids</taxon>
        <taxon>fabids</taxon>
        <taxon>Fabales</taxon>
        <taxon>Fabaceae</taxon>
        <taxon>Papilionoideae</taxon>
        <taxon>50 kb inversion clade</taxon>
        <taxon>dalbergioids sensu lato</taxon>
        <taxon>Dalbergieae</taxon>
        <taxon>Pterocarpus clade</taxon>
        <taxon>Arachis</taxon>
    </lineage>
</organism>
<dbReference type="PANTHER" id="PTHR36006">
    <property type="entry name" value="BNAC02G25390D PROTEIN"/>
    <property type="match status" value="1"/>
</dbReference>
<dbReference type="PANTHER" id="PTHR36006:SF2">
    <property type="entry name" value="OS06G0704200 PROTEIN"/>
    <property type="match status" value="1"/>
</dbReference>
<dbReference type="GeneID" id="107463325"/>
<protein>
    <submittedName>
        <fullName evidence="2">Uncharacterized protein LOC107463325</fullName>
    </submittedName>
</protein>
<dbReference type="AlphaFoldDB" id="A0A6P4BD00"/>
<dbReference type="OrthoDB" id="1900575at2759"/>
<accession>A0A6P4BD00</accession>